<organism evidence="4 5">
    <name type="scientific">Venturia inaequalis</name>
    <name type="common">Apple scab fungus</name>
    <dbReference type="NCBI Taxonomy" id="5025"/>
    <lineage>
        <taxon>Eukaryota</taxon>
        <taxon>Fungi</taxon>
        <taxon>Dikarya</taxon>
        <taxon>Ascomycota</taxon>
        <taxon>Pezizomycotina</taxon>
        <taxon>Dothideomycetes</taxon>
        <taxon>Pleosporomycetidae</taxon>
        <taxon>Venturiales</taxon>
        <taxon>Venturiaceae</taxon>
        <taxon>Venturia</taxon>
    </lineage>
</organism>
<keyword evidence="3" id="KW-1133">Transmembrane helix</keyword>
<evidence type="ECO:0000256" key="2">
    <source>
        <dbReference type="PIRSR" id="PIRSR602401-1"/>
    </source>
</evidence>
<dbReference type="GO" id="GO:0004497">
    <property type="term" value="F:monooxygenase activity"/>
    <property type="evidence" value="ECO:0007669"/>
    <property type="project" value="InterPro"/>
</dbReference>
<evidence type="ECO:0008006" key="6">
    <source>
        <dbReference type="Google" id="ProtNLM"/>
    </source>
</evidence>
<dbReference type="Gene3D" id="1.10.630.10">
    <property type="entry name" value="Cytochrome P450"/>
    <property type="match status" value="1"/>
</dbReference>
<dbReference type="PRINTS" id="PR00463">
    <property type="entry name" value="EP450I"/>
</dbReference>
<dbReference type="EMBL" id="WNWS01000556">
    <property type="protein sequence ID" value="KAE9965863.1"/>
    <property type="molecule type" value="Genomic_DNA"/>
</dbReference>
<protein>
    <recommendedName>
        <fullName evidence="6">Cytochrome P450</fullName>
    </recommendedName>
</protein>
<comment type="caution">
    <text evidence="4">The sequence shown here is derived from an EMBL/GenBank/DDBJ whole genome shotgun (WGS) entry which is preliminary data.</text>
</comment>
<dbReference type="CDD" id="cd00302">
    <property type="entry name" value="cytochrome_P450"/>
    <property type="match status" value="1"/>
</dbReference>
<dbReference type="PANTHER" id="PTHR24305:SF166">
    <property type="entry name" value="CYTOCHROME P450 12A4, MITOCHONDRIAL-RELATED"/>
    <property type="match status" value="1"/>
</dbReference>
<dbReference type="Proteomes" id="UP000447873">
    <property type="component" value="Unassembled WGS sequence"/>
</dbReference>
<proteinExistence type="inferred from homology"/>
<dbReference type="GO" id="GO:0016705">
    <property type="term" value="F:oxidoreductase activity, acting on paired donors, with incorporation or reduction of molecular oxygen"/>
    <property type="evidence" value="ECO:0007669"/>
    <property type="project" value="InterPro"/>
</dbReference>
<dbReference type="SUPFAM" id="SSF48264">
    <property type="entry name" value="Cytochrome P450"/>
    <property type="match status" value="1"/>
</dbReference>
<evidence type="ECO:0000313" key="4">
    <source>
        <dbReference type="EMBL" id="KAE9965863.1"/>
    </source>
</evidence>
<evidence type="ECO:0000256" key="3">
    <source>
        <dbReference type="SAM" id="Phobius"/>
    </source>
</evidence>
<dbReference type="InterPro" id="IPR036396">
    <property type="entry name" value="Cyt_P450_sf"/>
</dbReference>
<evidence type="ECO:0000256" key="1">
    <source>
        <dbReference type="ARBA" id="ARBA00010617"/>
    </source>
</evidence>
<dbReference type="InterPro" id="IPR001128">
    <property type="entry name" value="Cyt_P450"/>
</dbReference>
<keyword evidence="2" id="KW-0479">Metal-binding</keyword>
<feature type="transmembrane region" description="Helical" evidence="3">
    <location>
        <begin position="20"/>
        <end position="40"/>
    </location>
</feature>
<name>A0A8H3UA05_VENIN</name>
<dbReference type="AlphaFoldDB" id="A0A8H3UA05"/>
<dbReference type="GO" id="GO:0020037">
    <property type="term" value="F:heme binding"/>
    <property type="evidence" value="ECO:0007669"/>
    <property type="project" value="InterPro"/>
</dbReference>
<feature type="binding site" description="axial binding residue" evidence="2">
    <location>
        <position position="471"/>
    </location>
    <ligand>
        <name>heme</name>
        <dbReference type="ChEBI" id="CHEBI:30413"/>
    </ligand>
    <ligandPart>
        <name>Fe</name>
        <dbReference type="ChEBI" id="CHEBI:18248"/>
    </ligandPart>
</feature>
<dbReference type="PRINTS" id="PR00385">
    <property type="entry name" value="P450"/>
</dbReference>
<keyword evidence="3" id="KW-0472">Membrane</keyword>
<sequence>MEVPVNGTTLNTRAHVFQDITGVYSTISIFAIGAILVSVANTKWFALVTGIALPGISQVRGNLLLGLLPYSCYNGLACTLDLLYKASEKQGLSYGWMGSKVLVLLRNEGMIKSILSQSDDIVSRTGGQRLMAPFSTLQRLLGNVLFLYVGEEATMMRNAMKAEYKHTSALQAMYSEVVRTVQDHTQLLKRHQETGQNTEDLLKLTSDFSADVLSRTYFGLEGTHTRDDGLEHIADRMLEISASASHAWRHGLHSILTLRSPRRQDEEEKTVWQALDAISEQRLRDMYGSEEPDTNMRAVALSISRATGGGSSRAKLSKYAIEQGRLTLFGGRFGIGIVLTWALIELAKHPAILTKMRCELNSLDSGDDFPDFQTLATQTPYLDAVLHEIHRLFPPVHATARVINAPIVVETNDGTPVELDKGMIVYISIYHLHHDKTIWGEDADEFVPERFLFTSYKRSGYMPFLYGRRACVGREFSILVEKTFLVEFLRTWEFDVKDKSEIRPKFSALCLPDREVEIMLREREVGNGNGDVEM</sequence>
<reference evidence="4 5" key="1">
    <citation type="submission" date="2018-12" db="EMBL/GenBank/DDBJ databases">
        <title>Venturia inaequalis Genome Resource.</title>
        <authorList>
            <person name="Lichtner F.J."/>
        </authorList>
    </citation>
    <scope>NUCLEOTIDE SEQUENCE [LARGE SCALE GENOMIC DNA]</scope>
    <source>
        <strain evidence="4 5">120213</strain>
    </source>
</reference>
<keyword evidence="2" id="KW-0349">Heme</keyword>
<dbReference type="Pfam" id="PF00067">
    <property type="entry name" value="p450"/>
    <property type="match status" value="1"/>
</dbReference>
<dbReference type="PANTHER" id="PTHR24305">
    <property type="entry name" value="CYTOCHROME P450"/>
    <property type="match status" value="1"/>
</dbReference>
<accession>A0A8H3UA05</accession>
<comment type="similarity">
    <text evidence="1">Belongs to the cytochrome P450 family.</text>
</comment>
<evidence type="ECO:0000313" key="5">
    <source>
        <dbReference type="Proteomes" id="UP000447873"/>
    </source>
</evidence>
<dbReference type="InterPro" id="IPR002401">
    <property type="entry name" value="Cyt_P450_E_grp-I"/>
</dbReference>
<dbReference type="InterPro" id="IPR050121">
    <property type="entry name" value="Cytochrome_P450_monoxygenase"/>
</dbReference>
<comment type="cofactor">
    <cofactor evidence="2">
        <name>heme</name>
        <dbReference type="ChEBI" id="CHEBI:30413"/>
    </cofactor>
</comment>
<keyword evidence="2" id="KW-0408">Iron</keyword>
<dbReference type="GO" id="GO:0005506">
    <property type="term" value="F:iron ion binding"/>
    <property type="evidence" value="ECO:0007669"/>
    <property type="project" value="InterPro"/>
</dbReference>
<keyword evidence="3" id="KW-0812">Transmembrane</keyword>
<gene>
    <name evidence="4" type="ORF">EG328_009332</name>
</gene>